<dbReference type="EMBL" id="CP003199">
    <property type="protein sequence ID" value="AEW45878.1"/>
    <property type="molecule type" value="Genomic_DNA"/>
</dbReference>
<keyword evidence="2" id="KW-1185">Reference proteome</keyword>
<dbReference type="KEGG" id="mhe:MHC_05110"/>
<proteinExistence type="predicted"/>
<dbReference type="AlphaFoldDB" id="H6N8A6"/>
<dbReference type="HOGENOM" id="CLU_3101090_0_0_14"/>
<evidence type="ECO:0000313" key="2">
    <source>
        <dbReference type="Proteomes" id="UP000009135"/>
    </source>
</evidence>
<organism evidence="1 2">
    <name type="scientific">Mycoplasma haemocanis (strain Illinois)</name>
    <dbReference type="NCBI Taxonomy" id="1111676"/>
    <lineage>
        <taxon>Bacteria</taxon>
        <taxon>Bacillati</taxon>
        <taxon>Mycoplasmatota</taxon>
        <taxon>Mollicutes</taxon>
        <taxon>Mycoplasmataceae</taxon>
        <taxon>Mycoplasma</taxon>
    </lineage>
</organism>
<gene>
    <name evidence="1" type="ordered locus">MHC_05110</name>
</gene>
<dbReference type="Proteomes" id="UP000009135">
    <property type="component" value="Chromosome"/>
</dbReference>
<name>H6N8A6_MYCHN</name>
<reference evidence="1 2" key="1">
    <citation type="journal article" date="2012" name="J. Bacteriol.">
        <title>Complete genome sequence of Mycoplasma haemocanis strain Illinois.</title>
        <authorList>
            <person name="do Nascimento N.C."/>
            <person name="Guimaraes A.M."/>
            <person name="Santos A.P."/>
            <person name="Sanmiguel P.J."/>
            <person name="Messick J.B."/>
        </authorList>
    </citation>
    <scope>NUCLEOTIDE SEQUENCE [LARGE SCALE GENOMIC DNA]</scope>
    <source>
        <strain evidence="1 2">Illinois</strain>
    </source>
</reference>
<protein>
    <submittedName>
        <fullName evidence="1">Uncharacterized protein</fullName>
    </submittedName>
</protein>
<sequence length="51" mass="5948">MFENEDIPNDKRRELRDLEVVSFKEASVNDVISGGPKLKEWCKATLEKIRL</sequence>
<evidence type="ECO:0000313" key="1">
    <source>
        <dbReference type="EMBL" id="AEW45878.1"/>
    </source>
</evidence>
<accession>H6N8A6</accession>